<protein>
    <submittedName>
        <fullName evidence="1">Uncharacterized protein</fullName>
    </submittedName>
</protein>
<evidence type="ECO:0000313" key="1">
    <source>
        <dbReference type="EMBL" id="GAA4648622.1"/>
    </source>
</evidence>
<name>A0ABP8UYD6_9GAMM</name>
<proteinExistence type="predicted"/>
<comment type="caution">
    <text evidence="1">The sequence shown here is derived from an EMBL/GenBank/DDBJ whole genome shotgun (WGS) entry which is preliminary data.</text>
</comment>
<accession>A0ABP8UYD6</accession>
<gene>
    <name evidence="1" type="ORF">GCM10023116_08910</name>
</gene>
<keyword evidence="2" id="KW-1185">Reference proteome</keyword>
<reference evidence="2" key="1">
    <citation type="journal article" date="2019" name="Int. J. Syst. Evol. Microbiol.">
        <title>The Global Catalogue of Microorganisms (GCM) 10K type strain sequencing project: providing services to taxonomists for standard genome sequencing and annotation.</title>
        <authorList>
            <consortium name="The Broad Institute Genomics Platform"/>
            <consortium name="The Broad Institute Genome Sequencing Center for Infectious Disease"/>
            <person name="Wu L."/>
            <person name="Ma J."/>
        </authorList>
    </citation>
    <scope>NUCLEOTIDE SEQUENCE [LARGE SCALE GENOMIC DNA]</scope>
    <source>
        <strain evidence="2">JCM 17805</strain>
    </source>
</reference>
<dbReference type="Proteomes" id="UP001500604">
    <property type="component" value="Unassembled WGS sequence"/>
</dbReference>
<sequence length="244" mass="27023">MALTPFELVFENGSPVTLRRHALHLDGLLSALCFRHTGCPEKALGILKELLLWNEHGFYHASAMAFGVTPEQTITAQTRHSVGRMRHGTLLHESLLAPIKINRHGENVYRKVNINGGPERNRLNRWNACHSPYLVFHGVGNVDHIEALTSFYCSRIGVNSNAGSGTVRGVYARAIDDDLSCIDGGGGVARNLPVSWLNDNGINIPVARTQYLPVIAPYWSNHNAFKAVEAVPVEKIRRVIFSDR</sequence>
<dbReference type="EMBL" id="BAABFL010000082">
    <property type="protein sequence ID" value="GAA4648622.1"/>
    <property type="molecule type" value="Genomic_DNA"/>
</dbReference>
<organism evidence="1 2">
    <name type="scientific">Kistimonas scapharcae</name>
    <dbReference type="NCBI Taxonomy" id="1036133"/>
    <lineage>
        <taxon>Bacteria</taxon>
        <taxon>Pseudomonadati</taxon>
        <taxon>Pseudomonadota</taxon>
        <taxon>Gammaproteobacteria</taxon>
        <taxon>Oceanospirillales</taxon>
        <taxon>Endozoicomonadaceae</taxon>
        <taxon>Kistimonas</taxon>
    </lineage>
</organism>
<dbReference type="RefSeq" id="WP_345194297.1">
    <property type="nucleotide sequence ID" value="NZ_BAABFL010000082.1"/>
</dbReference>
<evidence type="ECO:0000313" key="2">
    <source>
        <dbReference type="Proteomes" id="UP001500604"/>
    </source>
</evidence>